<dbReference type="OrthoDB" id="19599at2759"/>
<dbReference type="PANTHER" id="PTHR22605">
    <property type="entry name" value="RZ-TYPE DOMAIN-CONTAINING PROTEIN"/>
    <property type="match status" value="1"/>
</dbReference>
<feature type="compositionally biased region" description="Low complexity" evidence="1">
    <location>
        <begin position="125"/>
        <end position="138"/>
    </location>
</feature>
<dbReference type="InterPro" id="IPR031248">
    <property type="entry name" value="RNF213"/>
</dbReference>
<dbReference type="STRING" id="5786.F0ZAD4"/>
<dbReference type="FunCoup" id="F0ZAD4">
    <property type="interactions" value="9"/>
</dbReference>
<dbReference type="OMA" id="PWILLEC"/>
<dbReference type="Gene3D" id="3.40.50.300">
    <property type="entry name" value="P-loop containing nucleotide triphosphate hydrolases"/>
    <property type="match status" value="1"/>
</dbReference>
<dbReference type="EMBL" id="GL870963">
    <property type="protein sequence ID" value="EGC39105.1"/>
    <property type="molecule type" value="Genomic_DNA"/>
</dbReference>
<feature type="compositionally biased region" description="Polar residues" evidence="1">
    <location>
        <begin position="4114"/>
        <end position="4130"/>
    </location>
</feature>
<dbReference type="RefSeq" id="XP_003284357.1">
    <property type="nucleotide sequence ID" value="XM_003284309.1"/>
</dbReference>
<proteinExistence type="predicted"/>
<dbReference type="SUPFAM" id="SSF52540">
    <property type="entry name" value="P-loop containing nucleoside triphosphate hydrolases"/>
    <property type="match status" value="2"/>
</dbReference>
<dbReference type="InParanoid" id="F0ZAD4"/>
<feature type="compositionally biased region" description="Polar residues" evidence="1">
    <location>
        <begin position="4093"/>
        <end position="4103"/>
    </location>
</feature>
<gene>
    <name evidence="2" type="ORF">DICPUDRAFT_45417</name>
</gene>
<sequence length="4305" mass="500796">MLEETFEPSFGQEYQGLVSLLRDGQLFKVITKFPEISELEYDYHNDKKLYPLFKKYTEYMRRFGFNIKQFIIEPRKLSSQISSYTNLFKKRTLEDGSIFMFGNTSVKKSFKPLKLIQTISKSTVSSSSNGSNNSSGNSESEDEENGGDGSDTNSLSVAGISLGSNESSMISKYYRHSTGDILESIQFIGYFRLHRSIVFNILFEEYALEEKNLNSIIVSLKKFFQQLVPKSDIDSIKISMNPLFEKIINDSSIDFKREVILIYNYLYSKNISLNHSSTNLNYLNSSLNSSQVPSPPQLDQQDEDQEEFDKVYQEIIKIFDNSKRYFVFCRDIDHFTNYVSRESNYLVISNMEDFNKQVEMLKNEKFVTSKVSQDIENKISSLVGGLNSIYHLQLFQGINKQLLDWFSKFNDIQNFVSQCQMINDRISMELDRSENSNLINNADYAFKSIHRFVQYYRVYKRSLKNEQESSVPTVSKTIFSTVSQFFETSFTNEAPSSYSILQTVSKNIEKIKVIFESYTLDDSKNIVKIVQLIIKEKSKFISYTTNGQPGWFIQAHGSTVTYGQDLIDDLYRGLELGSLTDKEGYFEQFRKLYLNIRKIHKIHLQLDSIYHPGYPNGEIEVIIDCSLEDTNPLSLCKKIVDLKADCKDWRDKMKDLPSQLLLLKKKGISSFYSKVDKYLNTIFITQNQETMSKDNAYIFSSLIYPFVKYCFPLIEIDEALIFTTINKNILLKSTKDTFEFLKIFFNFLEPELKLKFNFELNPSSDKRSSQILSSSSCSTIQAPTSTSIINSSSSNLIILKCDSFENLYNSLFLANNNKAPHPSQLLYTSPNESFDFNYFNEIQALNLNLNYFLIGIPQNKDELFIWISKKYFSSIGSSSPNSIQQSKIYIVTTENRELVEFFNNIKQIEVKGADWSCFKNYWSLVHTTVGINSLSILIGNGKTYYIQSEISEKSNKENSVFIQVHIRPKWNCSNLIDQLTGLLKNNIGIQRVSLYIYISSFYDFNSFNIFIYPLITYGFIVAENGDIFNLSGRFLLDIYVEVGSMLDETGLPNDLQSNNQISYEKYVKKSIPFLYNIGKVQDSTKPWKISDLEKKCFRYLYYLKDFNFDYEGTIEFYQKPQLVNTSAMDKEGYGLVEFINDLKTLLVKQFPQQWESKILPYTHFLSNNNFLHERKIFFTLLSEKLNYMDVYIDSSIGHCGNIGNLLPWILLECLMLSCPNFSIVSSKNIWSNPPTISKTHLNMIQKVRILKDRVEATNVHPLEFIDFDNNMENYSKVVDKYSALNLIEEEWKPHIFNLKKSVEKRDEFFKLVAKFFKIYDNNNSMIISKICSDSGYILTPEFALRLIILHDRLRSGKSVVLNGDTGVGKTKMLHFYSLILNFQYVEETQKDFNAKLVDEINKIIDKRESVTPKIKSIAHLHRIPEVIDDLFKEKPIAAKDLLNGLVEFILKLLDKNHLVHKNHPQLEYYRQKYMYRAVSLDDAKMFSKLACNQLNYIKVYHRFIMHLKFTSIQFKQALDGIFVDANHLLTMKSDIKILVFIDEFNTSPTDTLSLINEIFMDKSCDGVPIPSNVYFIGAMNPLTKLNNNIIQNESNSISLSASSSSIPTVSSTSNDSELLFNKELNPLLDFTGVDDNDPQRDHVFMVQPTPPSMNKIIFNFGQFKEENEIPFLECLFEIKHNDLDKEYSRHLKTIIIECQSFLRNPFIINSKIHPSIRDIMRVSKLYEFFTTHSIGVQMLISTSFFSDEERSIFFLEKNKQQTLNLSLSSSSSGINVPQYVVPTHLLNKDYLHWLSIIATVFVAYYLRIPVVYRKKFKEVLNNCFNKLLPPNLLSYKSNNQNKNKAIGFSKVCKEVLRAFSEKIKSKIPKGVALTQSLQLNIFTMIISINSSIPLLIIGPPGNSKTLAVSLVIDIMNDNNIGNSSQQTQPQTQSLSSSQVLHSSLSTTIGGKITNIKNKQFDYNNGFVDMSSIYTLKYQCTPHTSDEEIKAKYTQAIGHQDFFQMTKHVVFLDEAGLINEYQNHSPLKILHGYLDKEQHMSTDQNISNIETIILSNKILDAAKNNRMLILFHSDTIHEKDEEILVYTCLPMIQKISDKKEQLKITQALCKGYRLSNHFTKDTKPNLFHQRDFVFFLRHLNRTLEVLDTTIITPEILMESLERNFNGIPFNKFKELSSLFLREFGFDTKSKSIASLLNTENTIIRIKESLSEKLDLTNNPNNSAFRFIMVIDPSNNESSLRILREISSNPKVIRVGGFKDDQTISSLVDLFSEIKKEMSCGGTVIMVNTSIIDQCFYDVFNRYFITLSSADNETSLWATISFGTHTAHQKVHPNFKIIVLQPLSNIKNVQLPWLNRFEKYFVTTETYIRYFLENNCTQFDKDIYHNLLNSSNQLISHFNQNEKHYLYGYQEKETITSIIYSYIKFNLNSKSNDGKNNEKKYYSSYISDINDSLSPIGQINLKLLQLGKPDTIFHSNFLPSNYIKEYLLGQEHFSIFRFLQQLQQPHCTNKSSIYTIYTRSSIDLFNINEELLNLEYYKNQNIPNFNSNIRFKKLFKVFQYNSFKSSFSFKKKFNEFLNNEFLGNNENEIQTAIFVADMNEITNSQINFITNHLDKSVVESHKKNVVIICHYPHELWISNQVKFGVNYLHQMDYLYVDSLGVKFDSKDPLSIGSNESSSSISNSSFLGPSKDYNDSIDSDVRSWIAKGCGLDINLNIESIYSILEKSLLHQINDIIKQINIKFDSEYEEEYNLTTDNNNPNEDDETSFDVFEIKEDIYEIFSKHPVWCKEIIKLFMTKSEPALSSNKNYNVFHTIVSDCSQMILSGYSMGKSLSDSIKETLNRYLQPIVFKVLHSILSQQNISQLKSIEVDSDQENLILLFIKSIRFNEKPISLDIIEKSRFEQIIINYHYKESNIPLYDSISDFIQNQIEQIINQQSKKVNNNNHHEIKPKELMKRLEESIQSIPPFNELVKFIEENEEIRDSFVEDFVIRSLKILKPSKWMKLFRDIIDLLTKQINGHSFLKYFVLLHYQQPLIAFLNDITDCLYSIFEKDNKKNRDQLQKELLASIKSNPYNETLIQMEIIKLIVKRFDSRFLEFYNDKKKPIDEFISSLGDWTMELSIIFNIISMNDIFKNLKLLEQPSESTNTNNTIENNEDQEISFLSKAINIHYNYQIALSIFINQESTNKNDFLTQYNLSFTEIFDKCKSKKHLMLNILKPIIPLKIQNITEFLMIYNSQLYHHLLPDDWIKQVICDVFEKTTTNEIEDIFMKIKDTIEPMTFIPEIYLNHFDWFNIRIVTQYRFVAPNNYPLIQALYRSLLEVSRNSQNGNNTITQEKVNINDLIKYQLKEETPFSKMKSIVISRNLMDRLIDHLYICYSGINNNEINEKLLKNNISTFKDSLYLTFILNPDNENNYIQNLFNQLYLLNELKYISEKHLDILLNNQDLLDLLGLSNISKLHQTDNETYLLLINIIKSFVDDRETTDKNNNFIYRYQEPKTGSNAKWLQPNNFIDSELFNQEFKLMKFFEENLKTLSLSTYFPKIIKFLTLFRKFFFKRLPRDYIHKTIGEAFEYLLESFESKESISPLLNSWNQCKESFNEYLLLINSNNTSQLLQDELPISSIVCHYSFIGGFSSSNNNNKLIKDILSNQIEEWKNIVRDLLLTKDNYLNENESYIRIQFKQIFGLQLKNQFRNYIGSNFLEYFRFLNDIKSYYKKDQQQLNQDSIIIQNKIIANFISQKKLLPDIKSNLLNEEFPFSWKKTTSNNSLSQQSIINNDNIYPDTIKTLKQLLNNGLEYDLSTQFHDEEFKEICKTIPFNQLTSISEYLVESILLFTNLDNHNNGIAILSKKISEFNPLNPVIHSLLPEEFIKLIEITPISSIFQIAKHVINNCSIFDRLYTGIIHEPKTLDEIHVDNINQIEIKIISSIETNPKYLYQWVETLSGIITSMSLSQVKQLVSNQKIKFKDLADSFINSSLIYDFSINLPICYYPLFMRSLVKTLTHLHLKSNYTNNHISKEQYQEPNWEFKQRPMETINKASPKENFIINRNTKNLSILSSSNIIKKESPQNQPNIIKNDNITIPSIITTLVNTSIQKEDTTSSMQSPLTPILKNEKIQSPRSIPQTSIASFNNNKQDSDSTTPTPTTTTTTETSYNLFNLYDRELFIKFLNEKTKFADDFKKNLTDLGIDCFSVVLNLKKEDWLSVKIPLAKRNELINLTKLEVPQNIKKEYQFPEPLDLQCSHTFNTFLDCIIGEDKNKVVEELGFESLISMIITDESGWDELTSELLIILKPITTFHLMNQLKEIKLK</sequence>
<accession>F0ZAD4</accession>
<keyword evidence="3" id="KW-1185">Reference proteome</keyword>
<feature type="region of interest" description="Disordered" evidence="1">
    <location>
        <begin position="4093"/>
        <end position="4145"/>
    </location>
</feature>
<reference evidence="3" key="1">
    <citation type="journal article" date="2011" name="Genome Biol.">
        <title>Comparative genomics of the social amoebae Dictyostelium discoideum and Dictyostelium purpureum.</title>
        <authorList>
            <consortium name="US DOE Joint Genome Institute (JGI-PGF)"/>
            <person name="Sucgang R."/>
            <person name="Kuo A."/>
            <person name="Tian X."/>
            <person name="Salerno W."/>
            <person name="Parikh A."/>
            <person name="Feasley C.L."/>
            <person name="Dalin E."/>
            <person name="Tu H."/>
            <person name="Huang E."/>
            <person name="Barry K."/>
            <person name="Lindquist E."/>
            <person name="Shapiro H."/>
            <person name="Bruce D."/>
            <person name="Schmutz J."/>
            <person name="Salamov A."/>
            <person name="Fey P."/>
            <person name="Gaudet P."/>
            <person name="Anjard C."/>
            <person name="Babu M.M."/>
            <person name="Basu S."/>
            <person name="Bushmanova Y."/>
            <person name="van der Wel H."/>
            <person name="Katoh-Kurasawa M."/>
            <person name="Dinh C."/>
            <person name="Coutinho P.M."/>
            <person name="Saito T."/>
            <person name="Elias M."/>
            <person name="Schaap P."/>
            <person name="Kay R.R."/>
            <person name="Henrissat B."/>
            <person name="Eichinger L."/>
            <person name="Rivero F."/>
            <person name="Putnam N.H."/>
            <person name="West C.M."/>
            <person name="Loomis W.F."/>
            <person name="Chisholm R.L."/>
            <person name="Shaulsky G."/>
            <person name="Strassmann J.E."/>
            <person name="Queller D.C."/>
            <person name="Kuspa A."/>
            <person name="Grigoriev I.V."/>
        </authorList>
    </citation>
    <scope>NUCLEOTIDE SEQUENCE [LARGE SCALE GENOMIC DNA]</scope>
    <source>
        <strain evidence="3">QSDP1</strain>
    </source>
</reference>
<organism evidence="2 3">
    <name type="scientific">Dictyostelium purpureum</name>
    <name type="common">Slime mold</name>
    <dbReference type="NCBI Taxonomy" id="5786"/>
    <lineage>
        <taxon>Eukaryota</taxon>
        <taxon>Amoebozoa</taxon>
        <taxon>Evosea</taxon>
        <taxon>Eumycetozoa</taxon>
        <taxon>Dictyostelia</taxon>
        <taxon>Dictyosteliales</taxon>
        <taxon>Dictyosteliaceae</taxon>
        <taxon>Dictyostelium</taxon>
    </lineage>
</organism>
<dbReference type="GO" id="GO:0016887">
    <property type="term" value="F:ATP hydrolysis activity"/>
    <property type="evidence" value="ECO:0007669"/>
    <property type="project" value="InterPro"/>
</dbReference>
<feature type="compositionally biased region" description="Low complexity" evidence="1">
    <location>
        <begin position="4136"/>
        <end position="4145"/>
    </location>
</feature>
<dbReference type="VEuPathDB" id="AmoebaDB:DICPUDRAFT_45417"/>
<dbReference type="PANTHER" id="PTHR22605:SF9">
    <property type="match status" value="1"/>
</dbReference>
<dbReference type="GeneID" id="10510263"/>
<feature type="region of interest" description="Disordered" evidence="1">
    <location>
        <begin position="123"/>
        <end position="152"/>
    </location>
</feature>
<evidence type="ECO:0000313" key="2">
    <source>
        <dbReference type="EMBL" id="EGC39105.1"/>
    </source>
</evidence>
<dbReference type="eggNOG" id="ENOG502RSNU">
    <property type="taxonomic scope" value="Eukaryota"/>
</dbReference>
<protein>
    <submittedName>
        <fullName evidence="2">Uncharacterized protein</fullName>
    </submittedName>
</protein>
<dbReference type="InterPro" id="IPR027417">
    <property type="entry name" value="P-loop_NTPase"/>
</dbReference>
<name>F0ZAD4_DICPU</name>
<evidence type="ECO:0000313" key="3">
    <source>
        <dbReference type="Proteomes" id="UP000001064"/>
    </source>
</evidence>
<dbReference type="GO" id="GO:0004842">
    <property type="term" value="F:ubiquitin-protein transferase activity"/>
    <property type="evidence" value="ECO:0007669"/>
    <property type="project" value="InterPro"/>
</dbReference>
<dbReference type="KEGG" id="dpp:DICPUDRAFT_45417"/>
<evidence type="ECO:0000256" key="1">
    <source>
        <dbReference type="SAM" id="MobiDB-lite"/>
    </source>
</evidence>
<dbReference type="Proteomes" id="UP000001064">
    <property type="component" value="Unassembled WGS sequence"/>
</dbReference>